<protein>
    <submittedName>
        <fullName evidence="2">Os06g0324601 protein</fullName>
    </submittedName>
</protein>
<feature type="region of interest" description="Disordered" evidence="1">
    <location>
        <begin position="19"/>
        <end position="53"/>
    </location>
</feature>
<proteinExistence type="predicted"/>
<dbReference type="Gramene" id="Os06t0324601-00">
    <property type="protein sequence ID" value="Os06t0324601-00"/>
    <property type="gene ID" value="Os06g0324601"/>
</dbReference>
<reference evidence="3" key="1">
    <citation type="journal article" date="2005" name="Nature">
        <title>The map-based sequence of the rice genome.</title>
        <authorList>
            <consortium name="International rice genome sequencing project (IRGSP)"/>
            <person name="Matsumoto T."/>
            <person name="Wu J."/>
            <person name="Kanamori H."/>
            <person name="Katayose Y."/>
            <person name="Fujisawa M."/>
            <person name="Namiki N."/>
            <person name="Mizuno H."/>
            <person name="Yamamoto K."/>
            <person name="Antonio B.A."/>
            <person name="Baba T."/>
            <person name="Sakata K."/>
            <person name="Nagamura Y."/>
            <person name="Aoki H."/>
            <person name="Arikawa K."/>
            <person name="Arita K."/>
            <person name="Bito T."/>
            <person name="Chiden Y."/>
            <person name="Fujitsuka N."/>
            <person name="Fukunaka R."/>
            <person name="Hamada M."/>
            <person name="Harada C."/>
            <person name="Hayashi A."/>
            <person name="Hijishita S."/>
            <person name="Honda M."/>
            <person name="Hosokawa S."/>
            <person name="Ichikawa Y."/>
            <person name="Idonuma A."/>
            <person name="Iijima M."/>
            <person name="Ikeda M."/>
            <person name="Ikeno M."/>
            <person name="Ito K."/>
            <person name="Ito S."/>
            <person name="Ito T."/>
            <person name="Ito Y."/>
            <person name="Ito Y."/>
            <person name="Iwabuchi A."/>
            <person name="Kamiya K."/>
            <person name="Karasawa W."/>
            <person name="Kurita K."/>
            <person name="Katagiri S."/>
            <person name="Kikuta A."/>
            <person name="Kobayashi H."/>
            <person name="Kobayashi N."/>
            <person name="Machita K."/>
            <person name="Maehara T."/>
            <person name="Masukawa M."/>
            <person name="Mizubayashi T."/>
            <person name="Mukai Y."/>
            <person name="Nagasaki H."/>
            <person name="Nagata Y."/>
            <person name="Naito S."/>
            <person name="Nakashima M."/>
            <person name="Nakama Y."/>
            <person name="Nakamichi Y."/>
            <person name="Nakamura M."/>
            <person name="Meguro A."/>
            <person name="Negishi M."/>
            <person name="Ohta I."/>
            <person name="Ohta T."/>
            <person name="Okamoto M."/>
            <person name="Ono N."/>
            <person name="Saji S."/>
            <person name="Sakaguchi M."/>
            <person name="Sakai K."/>
            <person name="Shibata M."/>
            <person name="Shimokawa T."/>
            <person name="Song J."/>
            <person name="Takazaki Y."/>
            <person name="Terasawa K."/>
            <person name="Tsugane M."/>
            <person name="Tsuji K."/>
            <person name="Ueda S."/>
            <person name="Waki K."/>
            <person name="Yamagata H."/>
            <person name="Yamamoto M."/>
            <person name="Yamamoto S."/>
            <person name="Yamane H."/>
            <person name="Yoshiki S."/>
            <person name="Yoshihara R."/>
            <person name="Yukawa K."/>
            <person name="Zhong H."/>
            <person name="Yano M."/>
            <person name="Yuan Q."/>
            <person name="Ouyang S."/>
            <person name="Liu J."/>
            <person name="Jones K.M."/>
            <person name="Gansberger K."/>
            <person name="Moffat K."/>
            <person name="Hill J."/>
            <person name="Bera J."/>
            <person name="Fadrosh D."/>
            <person name="Jin S."/>
            <person name="Johri S."/>
            <person name="Kim M."/>
            <person name="Overton L."/>
            <person name="Reardon M."/>
            <person name="Tsitrin T."/>
            <person name="Vuong H."/>
            <person name="Weaver B."/>
            <person name="Ciecko A."/>
            <person name="Tallon L."/>
            <person name="Jackson J."/>
            <person name="Pai G."/>
            <person name="Aken S.V."/>
            <person name="Utterback T."/>
            <person name="Reidmuller S."/>
            <person name="Feldblyum T."/>
            <person name="Hsiao J."/>
            <person name="Zismann V."/>
            <person name="Iobst S."/>
            <person name="de Vazeille A.R."/>
            <person name="Buell C.R."/>
            <person name="Ying K."/>
            <person name="Li Y."/>
            <person name="Lu T."/>
            <person name="Huang Y."/>
            <person name="Zhao Q."/>
            <person name="Feng Q."/>
            <person name="Zhang L."/>
            <person name="Zhu J."/>
            <person name="Weng Q."/>
            <person name="Mu J."/>
            <person name="Lu Y."/>
            <person name="Fan D."/>
            <person name="Liu Y."/>
            <person name="Guan J."/>
            <person name="Zhang Y."/>
            <person name="Yu S."/>
            <person name="Liu X."/>
            <person name="Zhang Y."/>
            <person name="Hong G."/>
            <person name="Han B."/>
            <person name="Choisne N."/>
            <person name="Demange N."/>
            <person name="Orjeda G."/>
            <person name="Samain S."/>
            <person name="Cattolico L."/>
            <person name="Pelletier E."/>
            <person name="Couloux A."/>
            <person name="Segurens B."/>
            <person name="Wincker P."/>
            <person name="D'Hont A."/>
            <person name="Scarpelli C."/>
            <person name="Weissenbach J."/>
            <person name="Salanoubat M."/>
            <person name="Quetier F."/>
            <person name="Yu Y."/>
            <person name="Kim H.R."/>
            <person name="Rambo T."/>
            <person name="Currie J."/>
            <person name="Collura K."/>
            <person name="Luo M."/>
            <person name="Yang T."/>
            <person name="Ammiraju J.S.S."/>
            <person name="Engler F."/>
            <person name="Soderlund C."/>
            <person name="Wing R.A."/>
            <person name="Palmer L.E."/>
            <person name="de la Bastide M."/>
            <person name="Spiegel L."/>
            <person name="Nascimento L."/>
            <person name="Zutavern T."/>
            <person name="O'Shaughnessy A."/>
            <person name="Dike S."/>
            <person name="Dedhia N."/>
            <person name="Preston R."/>
            <person name="Balija V."/>
            <person name="McCombie W.R."/>
            <person name="Chow T."/>
            <person name="Chen H."/>
            <person name="Chung M."/>
            <person name="Chen C."/>
            <person name="Shaw J."/>
            <person name="Wu H."/>
            <person name="Hsiao K."/>
            <person name="Chao Y."/>
            <person name="Chu M."/>
            <person name="Cheng C."/>
            <person name="Hour A."/>
            <person name="Lee P."/>
            <person name="Lin S."/>
            <person name="Lin Y."/>
            <person name="Liou J."/>
            <person name="Liu S."/>
            <person name="Hsing Y."/>
            <person name="Raghuvanshi S."/>
            <person name="Mohanty A."/>
            <person name="Bharti A.K."/>
            <person name="Gaur A."/>
            <person name="Gupta V."/>
            <person name="Kumar D."/>
            <person name="Ravi V."/>
            <person name="Vij S."/>
            <person name="Kapur A."/>
            <person name="Khurana P."/>
            <person name="Khurana P."/>
            <person name="Khurana J.P."/>
            <person name="Tyagi A.K."/>
            <person name="Gaikwad K."/>
            <person name="Singh A."/>
            <person name="Dalal V."/>
            <person name="Srivastava S."/>
            <person name="Dixit A."/>
            <person name="Pal A.K."/>
            <person name="Ghazi I.A."/>
            <person name="Yadav M."/>
            <person name="Pandit A."/>
            <person name="Bhargava A."/>
            <person name="Sureshbabu K."/>
            <person name="Batra K."/>
            <person name="Sharma T.R."/>
            <person name="Mohapatra T."/>
            <person name="Singh N.K."/>
            <person name="Messing J."/>
            <person name="Nelson A.B."/>
            <person name="Fuks G."/>
            <person name="Kavchok S."/>
            <person name="Keizer G."/>
            <person name="Linton E."/>
            <person name="Llaca V."/>
            <person name="Song R."/>
            <person name="Tanyolac B."/>
            <person name="Young S."/>
            <person name="Ho-Il K."/>
            <person name="Hahn J.H."/>
            <person name="Sangsakoo G."/>
            <person name="Vanavichit A."/>
            <person name="de Mattos Luiz.A.T."/>
            <person name="Zimmer P.D."/>
            <person name="Malone G."/>
            <person name="Dellagostin O."/>
            <person name="de Oliveira A.C."/>
            <person name="Bevan M."/>
            <person name="Bancroft I."/>
            <person name="Minx P."/>
            <person name="Cordum H."/>
            <person name="Wilson R."/>
            <person name="Cheng Z."/>
            <person name="Jin W."/>
            <person name="Jiang J."/>
            <person name="Leong S.A."/>
            <person name="Iwama H."/>
            <person name="Gojobori T."/>
            <person name="Itoh T."/>
            <person name="Niimura Y."/>
            <person name="Fujii Y."/>
            <person name="Habara T."/>
            <person name="Sakai H."/>
            <person name="Sato Y."/>
            <person name="Wilson G."/>
            <person name="Kumar K."/>
            <person name="McCouch S."/>
            <person name="Juretic N."/>
            <person name="Hoen D."/>
            <person name="Wright S."/>
            <person name="Bruskiewich R."/>
            <person name="Bureau T."/>
            <person name="Miyao A."/>
            <person name="Hirochika H."/>
            <person name="Nishikawa T."/>
            <person name="Kadowaki K."/>
            <person name="Sugiura M."/>
            <person name="Burr B."/>
            <person name="Sasaki T."/>
        </authorList>
    </citation>
    <scope>NUCLEOTIDE SEQUENCE [LARGE SCALE GENOMIC DNA]</scope>
    <source>
        <strain evidence="3">cv. Nipponbare</strain>
    </source>
</reference>
<gene>
    <name evidence="2" type="ordered locus">Os06g0324601</name>
    <name evidence="2" type="ORF">OSNPB_060324601</name>
</gene>
<accession>A0A0P0WW03</accession>
<organism evidence="2 3">
    <name type="scientific">Oryza sativa subsp. japonica</name>
    <name type="common">Rice</name>
    <dbReference type="NCBI Taxonomy" id="39947"/>
    <lineage>
        <taxon>Eukaryota</taxon>
        <taxon>Viridiplantae</taxon>
        <taxon>Streptophyta</taxon>
        <taxon>Embryophyta</taxon>
        <taxon>Tracheophyta</taxon>
        <taxon>Spermatophyta</taxon>
        <taxon>Magnoliopsida</taxon>
        <taxon>Liliopsida</taxon>
        <taxon>Poales</taxon>
        <taxon>Poaceae</taxon>
        <taxon>BOP clade</taxon>
        <taxon>Oryzoideae</taxon>
        <taxon>Oryzeae</taxon>
        <taxon>Oryzinae</taxon>
        <taxon>Oryza</taxon>
        <taxon>Oryza sativa</taxon>
    </lineage>
</organism>
<sequence length="154" mass="17339">MPMPGRCPAAAPSFCCDAHRKPMEPTSAPSFPAAPDRPWQVDRKRAGKSSAGRMKVVVLGPRLAEKKRAAVVGDVEEEPRRRAREQVSPMLPDEAAREEAVRRARRRRRRHRRRAQRRRRHLFLGDGGQVEVGQDAADVVGGLHHVALHQRLTK</sequence>
<feature type="compositionally biased region" description="Basic residues" evidence="1">
    <location>
        <begin position="103"/>
        <end position="120"/>
    </location>
</feature>
<dbReference type="AlphaFoldDB" id="A0A0P0WW03"/>
<evidence type="ECO:0000313" key="2">
    <source>
        <dbReference type="EMBL" id="BAS97519.1"/>
    </source>
</evidence>
<evidence type="ECO:0000313" key="3">
    <source>
        <dbReference type="Proteomes" id="UP000059680"/>
    </source>
</evidence>
<name>A0A0P0WW03_ORYSJ</name>
<reference evidence="2 3" key="3">
    <citation type="journal article" date="2013" name="Rice">
        <title>Improvement of the Oryza sativa Nipponbare reference genome using next generation sequence and optical map data.</title>
        <authorList>
            <person name="Kawahara Y."/>
            <person name="de la Bastide M."/>
            <person name="Hamilton J.P."/>
            <person name="Kanamori H."/>
            <person name="McCombie W.R."/>
            <person name="Ouyang S."/>
            <person name="Schwartz D.C."/>
            <person name="Tanaka T."/>
            <person name="Wu J."/>
            <person name="Zhou S."/>
            <person name="Childs K.L."/>
            <person name="Davidson R.M."/>
            <person name="Lin H."/>
            <person name="Quesada-Ocampo L."/>
            <person name="Vaillancourt B."/>
            <person name="Sakai H."/>
            <person name="Lee S.S."/>
            <person name="Kim J."/>
            <person name="Numa H."/>
            <person name="Itoh T."/>
            <person name="Buell C.R."/>
            <person name="Matsumoto T."/>
        </authorList>
    </citation>
    <scope>NUCLEOTIDE SEQUENCE [LARGE SCALE GENOMIC DNA]</scope>
    <source>
        <strain evidence="3">cv. Nipponbare</strain>
    </source>
</reference>
<evidence type="ECO:0000256" key="1">
    <source>
        <dbReference type="SAM" id="MobiDB-lite"/>
    </source>
</evidence>
<dbReference type="EMBL" id="AP014962">
    <property type="protein sequence ID" value="BAS97519.1"/>
    <property type="molecule type" value="Genomic_DNA"/>
</dbReference>
<dbReference type="Proteomes" id="UP000059680">
    <property type="component" value="Chromosome 6"/>
</dbReference>
<keyword evidence="3" id="KW-1185">Reference proteome</keyword>
<dbReference type="PaxDb" id="39947-A0A0P0WW03"/>
<dbReference type="InParanoid" id="A0A0P0WW03"/>
<reference evidence="2 3" key="2">
    <citation type="journal article" date="2013" name="Plant Cell Physiol.">
        <title>Rice Annotation Project Database (RAP-DB): an integrative and interactive database for rice genomics.</title>
        <authorList>
            <person name="Sakai H."/>
            <person name="Lee S.S."/>
            <person name="Tanaka T."/>
            <person name="Numa H."/>
            <person name="Kim J."/>
            <person name="Kawahara Y."/>
            <person name="Wakimoto H."/>
            <person name="Yang C.C."/>
            <person name="Iwamoto M."/>
            <person name="Abe T."/>
            <person name="Yamada Y."/>
            <person name="Muto A."/>
            <person name="Inokuchi H."/>
            <person name="Ikemura T."/>
            <person name="Matsumoto T."/>
            <person name="Sasaki T."/>
            <person name="Itoh T."/>
        </authorList>
    </citation>
    <scope>NUCLEOTIDE SEQUENCE [LARGE SCALE GENOMIC DNA]</scope>
    <source>
        <strain evidence="3">cv. Nipponbare</strain>
    </source>
</reference>
<feature type="region of interest" description="Disordered" evidence="1">
    <location>
        <begin position="76"/>
        <end position="120"/>
    </location>
</feature>